<evidence type="ECO:0000313" key="3">
    <source>
        <dbReference type="EMBL" id="OVF07287.1"/>
    </source>
</evidence>
<dbReference type="PANTHER" id="PTHR13395">
    <property type="entry name" value="SISTER CHROMATID COHESION PROTEIN DCC1-RELATED"/>
    <property type="match status" value="1"/>
</dbReference>
<evidence type="ECO:0000256" key="2">
    <source>
        <dbReference type="ARBA" id="ARBA00022705"/>
    </source>
</evidence>
<organism evidence="3 4">
    <name type="scientific">Clavispora lusitaniae</name>
    <name type="common">Candida lusitaniae</name>
    <dbReference type="NCBI Taxonomy" id="36911"/>
    <lineage>
        <taxon>Eukaryota</taxon>
        <taxon>Fungi</taxon>
        <taxon>Dikarya</taxon>
        <taxon>Ascomycota</taxon>
        <taxon>Saccharomycotina</taxon>
        <taxon>Pichiomycetes</taxon>
        <taxon>Metschnikowiaceae</taxon>
        <taxon>Clavispora</taxon>
    </lineage>
</organism>
<evidence type="ECO:0000313" key="4">
    <source>
        <dbReference type="Proteomes" id="UP000195602"/>
    </source>
</evidence>
<protein>
    <submittedName>
        <fullName evidence="3">Sister chromatid cohesion protein</fullName>
    </submittedName>
</protein>
<sequence length="357" mass="40285">MFSVYNQISTPQDHVYKLVQLPPSLLELMKSSSSESLEFKAPSSAKNHLVICSDSETYTVRQMNHSNTVLLLNDMAPNPLEKRLDHLVPSEAADRILVGVGSSSYEYELTPTEGYIDTSDVPMYDGTAVPKSAKTVETVLADSPIAREKFRQQWHRILGCEIEGVAVLLSPQFVTDALYTLISVLVAERQTAFDVSDVAPRVQEENPKITSAVVNTLAERFCRRSNSVYELDETEIATWFGVETLKKTSSPVSDNELLLEWKSSLPPFFTAPLDLALLRGFYCRPVTGKVRYLARNSLSPEIHARIKEMFQMVREWDYDEFLPFVAEFIPPSKKADSVLLKYTRKRRVGKKVLVGPR</sequence>
<dbReference type="InterPro" id="IPR019128">
    <property type="entry name" value="Dcc1"/>
</dbReference>
<accession>A0AA91PY38</accession>
<dbReference type="GO" id="GO:0006260">
    <property type="term" value="P:DNA replication"/>
    <property type="evidence" value="ECO:0007669"/>
    <property type="project" value="UniProtKB-KW"/>
</dbReference>
<evidence type="ECO:0000256" key="1">
    <source>
        <dbReference type="ARBA" id="ARBA00007017"/>
    </source>
</evidence>
<comment type="similarity">
    <text evidence="1">Belongs to the DCC1 family.</text>
</comment>
<keyword evidence="2" id="KW-0235">DNA replication</keyword>
<dbReference type="Pfam" id="PF09724">
    <property type="entry name" value="Dcc1"/>
    <property type="match status" value="1"/>
</dbReference>
<dbReference type="GO" id="GO:0034088">
    <property type="term" value="P:maintenance of mitotic sister chromatid cohesion"/>
    <property type="evidence" value="ECO:0007669"/>
    <property type="project" value="TreeGrafter"/>
</dbReference>
<dbReference type="EMBL" id="LYUB02000014">
    <property type="protein sequence ID" value="OVF07287.1"/>
    <property type="molecule type" value="Genomic_DNA"/>
</dbReference>
<dbReference type="KEGG" id="clus:A9F13_14g01243"/>
<dbReference type="GO" id="GO:0000785">
    <property type="term" value="C:chromatin"/>
    <property type="evidence" value="ECO:0007669"/>
    <property type="project" value="TreeGrafter"/>
</dbReference>
<comment type="caution">
    <text evidence="3">The sequence shown here is derived from an EMBL/GenBank/DDBJ whole genome shotgun (WGS) entry which is preliminary data.</text>
</comment>
<dbReference type="AlphaFoldDB" id="A0AA91PY38"/>
<dbReference type="GO" id="GO:0031390">
    <property type="term" value="C:Ctf18 RFC-like complex"/>
    <property type="evidence" value="ECO:0007669"/>
    <property type="project" value="InterPro"/>
</dbReference>
<dbReference type="GO" id="GO:0000775">
    <property type="term" value="C:chromosome, centromeric region"/>
    <property type="evidence" value="ECO:0007669"/>
    <property type="project" value="TreeGrafter"/>
</dbReference>
<gene>
    <name evidence="3" type="ORF">A9F13_14g01243</name>
</gene>
<name>A0AA91PY38_CLALS</name>
<proteinExistence type="inferred from homology"/>
<dbReference type="PANTHER" id="PTHR13395:SF6">
    <property type="entry name" value="SISTER CHROMATID COHESION PROTEIN DCC1"/>
    <property type="match status" value="1"/>
</dbReference>
<dbReference type="Proteomes" id="UP000195602">
    <property type="component" value="Unassembled WGS sequence"/>
</dbReference>
<reference evidence="3 4" key="1">
    <citation type="submission" date="2017-04" db="EMBL/GenBank/DDBJ databases">
        <title>Draft genome of the yeast Clavispora lusitaniae type strain CBS 6936.</title>
        <authorList>
            <person name="Durrens P."/>
            <person name="Klopp C."/>
            <person name="Biteau N."/>
            <person name="Fitton-Ouhabi V."/>
            <person name="Dementhon K."/>
            <person name="Accoceberry I."/>
            <person name="Sherman D.J."/>
            <person name="Noel T."/>
        </authorList>
    </citation>
    <scope>NUCLEOTIDE SEQUENCE [LARGE SCALE GENOMIC DNA]</scope>
    <source>
        <strain evidence="3 4">CBS 6936</strain>
    </source>
</reference>